<dbReference type="PANTHER" id="PTHR34605:SF3">
    <property type="entry name" value="P CELL-TYPE AGGLUTINATION PROTEIN MAP4-LIKE-RELATED"/>
    <property type="match status" value="1"/>
</dbReference>
<accession>A0A0C3BXU8</accession>
<evidence type="ECO:0000256" key="2">
    <source>
        <dbReference type="ARBA" id="ARBA00023172"/>
    </source>
</evidence>
<proteinExistence type="predicted"/>
<evidence type="ECO:0000256" key="1">
    <source>
        <dbReference type="ARBA" id="ARBA00023125"/>
    </source>
</evidence>
<dbReference type="GO" id="GO:0003677">
    <property type="term" value="F:DNA binding"/>
    <property type="evidence" value="ECO:0007669"/>
    <property type="project" value="UniProtKB-KW"/>
</dbReference>
<reference evidence="4" key="2">
    <citation type="submission" date="2015-01" db="EMBL/GenBank/DDBJ databases">
        <title>Evolutionary Origins and Diversification of the Mycorrhizal Mutualists.</title>
        <authorList>
            <consortium name="DOE Joint Genome Institute"/>
            <consortium name="Mycorrhizal Genomics Consortium"/>
            <person name="Kohler A."/>
            <person name="Kuo A."/>
            <person name="Nagy L.G."/>
            <person name="Floudas D."/>
            <person name="Copeland A."/>
            <person name="Barry K.W."/>
            <person name="Cichocki N."/>
            <person name="Veneault-Fourrey C."/>
            <person name="LaButti K."/>
            <person name="Lindquist E.A."/>
            <person name="Lipzen A."/>
            <person name="Lundell T."/>
            <person name="Morin E."/>
            <person name="Murat C."/>
            <person name="Riley R."/>
            <person name="Ohm R."/>
            <person name="Sun H."/>
            <person name="Tunlid A."/>
            <person name="Henrissat B."/>
            <person name="Grigoriev I.V."/>
            <person name="Hibbett D.S."/>
            <person name="Martin F."/>
        </authorList>
    </citation>
    <scope>NUCLEOTIDE SEQUENCE [LARGE SCALE GENOMIC DNA]</scope>
    <source>
        <strain evidence="4">h7</strain>
    </source>
</reference>
<dbReference type="InterPro" id="IPR013762">
    <property type="entry name" value="Integrase-like_cat_sf"/>
</dbReference>
<evidence type="ECO:0000313" key="3">
    <source>
        <dbReference type="EMBL" id="KIM36884.1"/>
    </source>
</evidence>
<dbReference type="InterPro" id="IPR010998">
    <property type="entry name" value="Integrase_recombinase_N"/>
</dbReference>
<gene>
    <name evidence="3" type="ORF">M413DRAFT_48478</name>
</gene>
<feature type="non-terminal residue" evidence="3">
    <location>
        <position position="1"/>
    </location>
</feature>
<keyword evidence="1" id="KW-0238">DNA-binding</keyword>
<sequence>ISQALANGWAKSTMAGYSHHVTHFLTFCKREGVPDMLQFPADEFVLCAYAAADAGLVSASTIQNRLSGLKAWHNAHGTPWNGGLRLRVIVNGGKNLAPSSSKNLPRPPITITMLRLLVDNLDPSDPKDAAVASCALDAFWGQCRLGELLPSSASDLSTDLVPSRSNFARSARSRSSSTLHLPHTKTNRDGEKVVLISRPDSLDPISSTFSHLATSVLPDTLPLFAFSTPSGPRMLTKTAFLTRCNQIWSSLGYPRTTGHSFRIGGTTELLTSSVPPDVVKSMGRWSSDSFLRYWR</sequence>
<feature type="non-terminal residue" evidence="3">
    <location>
        <position position="295"/>
    </location>
</feature>
<dbReference type="OrthoDB" id="3254696at2759"/>
<organism evidence="3 4">
    <name type="scientific">Hebeloma cylindrosporum</name>
    <dbReference type="NCBI Taxonomy" id="76867"/>
    <lineage>
        <taxon>Eukaryota</taxon>
        <taxon>Fungi</taxon>
        <taxon>Dikarya</taxon>
        <taxon>Basidiomycota</taxon>
        <taxon>Agaricomycotina</taxon>
        <taxon>Agaricomycetes</taxon>
        <taxon>Agaricomycetidae</taxon>
        <taxon>Agaricales</taxon>
        <taxon>Agaricineae</taxon>
        <taxon>Hymenogastraceae</taxon>
        <taxon>Hebeloma</taxon>
    </lineage>
</organism>
<dbReference type="InterPro" id="IPR011010">
    <property type="entry name" value="DNA_brk_join_enz"/>
</dbReference>
<dbReference type="Proteomes" id="UP000053424">
    <property type="component" value="Unassembled WGS sequence"/>
</dbReference>
<protein>
    <recommendedName>
        <fullName evidence="5">Core-binding (CB) domain-containing protein</fullName>
    </recommendedName>
</protein>
<dbReference type="PANTHER" id="PTHR34605">
    <property type="entry name" value="PHAGE_INTEGRASE DOMAIN-CONTAINING PROTEIN"/>
    <property type="match status" value="1"/>
</dbReference>
<keyword evidence="4" id="KW-1185">Reference proteome</keyword>
<dbReference type="EMBL" id="KN831801">
    <property type="protein sequence ID" value="KIM36884.1"/>
    <property type="molecule type" value="Genomic_DNA"/>
</dbReference>
<dbReference type="InterPro" id="IPR052925">
    <property type="entry name" value="Phage_Integrase-like_Recomb"/>
</dbReference>
<dbReference type="GO" id="GO:0006310">
    <property type="term" value="P:DNA recombination"/>
    <property type="evidence" value="ECO:0007669"/>
    <property type="project" value="UniProtKB-KW"/>
</dbReference>
<dbReference type="Gene3D" id="1.10.443.10">
    <property type="entry name" value="Intergrase catalytic core"/>
    <property type="match status" value="1"/>
</dbReference>
<name>A0A0C3BXU8_HEBCY</name>
<reference evidence="3 4" key="1">
    <citation type="submission" date="2014-04" db="EMBL/GenBank/DDBJ databases">
        <authorList>
            <consortium name="DOE Joint Genome Institute"/>
            <person name="Kuo A."/>
            <person name="Gay G."/>
            <person name="Dore J."/>
            <person name="Kohler A."/>
            <person name="Nagy L.G."/>
            <person name="Floudas D."/>
            <person name="Copeland A."/>
            <person name="Barry K.W."/>
            <person name="Cichocki N."/>
            <person name="Veneault-Fourrey C."/>
            <person name="LaButti K."/>
            <person name="Lindquist E.A."/>
            <person name="Lipzen A."/>
            <person name="Lundell T."/>
            <person name="Morin E."/>
            <person name="Murat C."/>
            <person name="Sun H."/>
            <person name="Tunlid A."/>
            <person name="Henrissat B."/>
            <person name="Grigoriev I.V."/>
            <person name="Hibbett D.S."/>
            <person name="Martin F."/>
            <person name="Nordberg H.P."/>
            <person name="Cantor M.N."/>
            <person name="Hua S.X."/>
        </authorList>
    </citation>
    <scope>NUCLEOTIDE SEQUENCE [LARGE SCALE GENOMIC DNA]</scope>
    <source>
        <strain evidence="4">h7</strain>
    </source>
</reference>
<dbReference type="SUPFAM" id="SSF56349">
    <property type="entry name" value="DNA breaking-rejoining enzymes"/>
    <property type="match status" value="1"/>
</dbReference>
<evidence type="ECO:0008006" key="5">
    <source>
        <dbReference type="Google" id="ProtNLM"/>
    </source>
</evidence>
<evidence type="ECO:0000313" key="4">
    <source>
        <dbReference type="Proteomes" id="UP000053424"/>
    </source>
</evidence>
<dbReference type="AlphaFoldDB" id="A0A0C3BXU8"/>
<dbReference type="SUPFAM" id="SSF47823">
    <property type="entry name" value="lambda integrase-like, N-terminal domain"/>
    <property type="match status" value="1"/>
</dbReference>
<dbReference type="HOGENOM" id="CLU_003292_2_3_1"/>
<keyword evidence="2" id="KW-0233">DNA recombination</keyword>
<dbReference type="GO" id="GO:0015074">
    <property type="term" value="P:DNA integration"/>
    <property type="evidence" value="ECO:0007669"/>
    <property type="project" value="InterPro"/>
</dbReference>
<dbReference type="Gene3D" id="1.10.150.130">
    <property type="match status" value="1"/>
</dbReference>
<dbReference type="STRING" id="686832.A0A0C3BXU8"/>